<dbReference type="InterPro" id="IPR039426">
    <property type="entry name" value="TonB-dep_rcpt-like"/>
</dbReference>
<evidence type="ECO:0000313" key="16">
    <source>
        <dbReference type="Proteomes" id="UP000292120"/>
    </source>
</evidence>
<comment type="subcellular location">
    <subcellularLocation>
        <location evidence="1 10">Cell outer membrane</location>
        <topology evidence="1 10">Multi-pass membrane protein</topology>
    </subcellularLocation>
</comment>
<dbReference type="InterPro" id="IPR037066">
    <property type="entry name" value="Plug_dom_sf"/>
</dbReference>
<keyword evidence="8 15" id="KW-0675">Receptor</keyword>
<keyword evidence="6 11" id="KW-0798">TonB box</keyword>
<feature type="domain" description="TonB-dependent receptor plug" evidence="14">
    <location>
        <begin position="66"/>
        <end position="161"/>
    </location>
</feature>
<proteinExistence type="inferred from homology"/>
<dbReference type="PROSITE" id="PS52016">
    <property type="entry name" value="TONB_DEPENDENT_REC_3"/>
    <property type="match status" value="1"/>
</dbReference>
<dbReference type="InterPro" id="IPR036942">
    <property type="entry name" value="Beta-barrel_TonB_sf"/>
</dbReference>
<gene>
    <name evidence="15" type="ORF">EYS42_13810</name>
</gene>
<dbReference type="PANTHER" id="PTHR32552">
    <property type="entry name" value="FERRICHROME IRON RECEPTOR-RELATED"/>
    <property type="match status" value="1"/>
</dbReference>
<dbReference type="Proteomes" id="UP000292120">
    <property type="component" value="Unassembled WGS sequence"/>
</dbReference>
<evidence type="ECO:0000313" key="15">
    <source>
        <dbReference type="EMBL" id="TBO28690.1"/>
    </source>
</evidence>
<dbReference type="SUPFAM" id="SSF56935">
    <property type="entry name" value="Porins"/>
    <property type="match status" value="1"/>
</dbReference>
<dbReference type="EMBL" id="SIXI01000006">
    <property type="protein sequence ID" value="TBO28690.1"/>
    <property type="molecule type" value="Genomic_DNA"/>
</dbReference>
<evidence type="ECO:0000259" key="14">
    <source>
        <dbReference type="Pfam" id="PF07715"/>
    </source>
</evidence>
<comment type="similarity">
    <text evidence="2 10 11">Belongs to the TonB-dependent receptor family.</text>
</comment>
<name>A0A4Q9GW92_9BURK</name>
<accession>A0A4Q9GW92</accession>
<evidence type="ECO:0000259" key="13">
    <source>
        <dbReference type="Pfam" id="PF00593"/>
    </source>
</evidence>
<feature type="domain" description="TonB-dependent receptor-like beta-barrel" evidence="13">
    <location>
        <begin position="247"/>
        <end position="689"/>
    </location>
</feature>
<keyword evidence="9 10" id="KW-0998">Cell outer membrane</keyword>
<reference evidence="15 16" key="1">
    <citation type="submission" date="2019-02" db="EMBL/GenBank/DDBJ databases">
        <title>Aquabacterium sp. strain KMB7.</title>
        <authorList>
            <person name="Chen W.-M."/>
        </authorList>
    </citation>
    <scope>NUCLEOTIDE SEQUENCE [LARGE SCALE GENOMIC DNA]</scope>
    <source>
        <strain evidence="15 16">KMB7</strain>
    </source>
</reference>
<keyword evidence="4 10" id="KW-1134">Transmembrane beta strand</keyword>
<dbReference type="RefSeq" id="WP_130968781.1">
    <property type="nucleotide sequence ID" value="NZ_SIXI01000006.1"/>
</dbReference>
<dbReference type="AlphaFoldDB" id="A0A4Q9GW92"/>
<evidence type="ECO:0000256" key="3">
    <source>
        <dbReference type="ARBA" id="ARBA00022448"/>
    </source>
</evidence>
<evidence type="ECO:0000256" key="7">
    <source>
        <dbReference type="ARBA" id="ARBA00023136"/>
    </source>
</evidence>
<evidence type="ECO:0000256" key="10">
    <source>
        <dbReference type="PROSITE-ProRule" id="PRU01360"/>
    </source>
</evidence>
<comment type="caution">
    <text evidence="15">The sequence shown here is derived from an EMBL/GenBank/DDBJ whole genome shotgun (WGS) entry which is preliminary data.</text>
</comment>
<dbReference type="Pfam" id="PF00593">
    <property type="entry name" value="TonB_dep_Rec_b-barrel"/>
    <property type="match status" value="1"/>
</dbReference>
<evidence type="ECO:0000256" key="11">
    <source>
        <dbReference type="RuleBase" id="RU003357"/>
    </source>
</evidence>
<dbReference type="InterPro" id="IPR012910">
    <property type="entry name" value="Plug_dom"/>
</dbReference>
<keyword evidence="7 10" id="KW-0472">Membrane</keyword>
<protein>
    <submittedName>
        <fullName evidence="15">TonB-dependent siderophore receptor</fullName>
    </submittedName>
</protein>
<keyword evidence="5 10" id="KW-0812">Transmembrane</keyword>
<dbReference type="PANTHER" id="PTHR32552:SF83">
    <property type="entry name" value="BLR3904 PROTEIN"/>
    <property type="match status" value="1"/>
</dbReference>
<dbReference type="GO" id="GO:0015344">
    <property type="term" value="F:siderophore uptake transmembrane transporter activity"/>
    <property type="evidence" value="ECO:0007669"/>
    <property type="project" value="TreeGrafter"/>
</dbReference>
<dbReference type="GO" id="GO:0009279">
    <property type="term" value="C:cell outer membrane"/>
    <property type="evidence" value="ECO:0007669"/>
    <property type="project" value="UniProtKB-SubCell"/>
</dbReference>
<dbReference type="OrthoDB" id="8732650at2"/>
<keyword evidence="3 10" id="KW-0813">Transport</keyword>
<dbReference type="Gene3D" id="2.170.130.10">
    <property type="entry name" value="TonB-dependent receptor, plug domain"/>
    <property type="match status" value="1"/>
</dbReference>
<dbReference type="Pfam" id="PF07715">
    <property type="entry name" value="Plug"/>
    <property type="match status" value="1"/>
</dbReference>
<evidence type="ECO:0000256" key="4">
    <source>
        <dbReference type="ARBA" id="ARBA00022452"/>
    </source>
</evidence>
<evidence type="ECO:0000256" key="9">
    <source>
        <dbReference type="ARBA" id="ARBA00023237"/>
    </source>
</evidence>
<feature type="signal peptide" evidence="12">
    <location>
        <begin position="1"/>
        <end position="27"/>
    </location>
</feature>
<sequence length="723" mass="78420">MTCAPVLRPFVQLLALALGHMALLANAQTSSALVSTAALDSQVVAPRARVAQASISGLGDTPAWKAPVQAERFDGQSLKQAQVTSLADLTTMVASMSDAYNAGGYWGIVSLRGFELDNTQNYLREGLPINAETVLPLGNKAGVEVFKGTSGLQAGVSAPGGLVNLLVKRPTGHVRSVELGLSSRRGLNAGFDLADRFGEQERFGLRVHGQFSALRPNVHPQDGQAHAVGVAADWRVGPGTLLEVELEHNRSRQNSVPGYSVFGANGVVDASLVDPDVSLNGHGFSQPMVSEGSTGSIRLTQQLGSGWQWQGSYGEQHLRTDDRAAFPLGCSGGSAYVPDRFCDDGRHDIYNYISENETRLTRAYDTHVKGQWAAWGTHELQAGLAGTHQSSRQPTAVYDLMGLADAQGQLVASDFKAFPTPQNNRDMRSTSVYVRDSWQLSERWTTWLGARSTRYERSQWLSDGASAVSTYADSLVTPWAAIGYQVAAQQQVYVSWGEGAENLLSPFFSTLHSNYTNPGSYLPVAKSRQLEVGYKGQWQQTYASVNLFGIKRPMGDFVTDGAGATTYQLDGIARHEGIEAEVRHRVGAVQLNGSAVLMKARREGSVQAGISGLQPVNVPDHSVRAQVQYHLPTLPRASVALTWVHEGRRAVDSANTLHIPSWNRFDLGAQFIQTAGEQTITWNLGIKNLLDTRAWRESPYKFAHLYLIPMASRTAAVTAQIDF</sequence>
<feature type="chain" id="PRO_5020549244" evidence="12">
    <location>
        <begin position="28"/>
        <end position="723"/>
    </location>
</feature>
<organism evidence="15 16">
    <name type="scientific">Aquabacterium lacunae</name>
    <dbReference type="NCBI Taxonomy" id="2528630"/>
    <lineage>
        <taxon>Bacteria</taxon>
        <taxon>Pseudomonadati</taxon>
        <taxon>Pseudomonadota</taxon>
        <taxon>Betaproteobacteria</taxon>
        <taxon>Burkholderiales</taxon>
        <taxon>Aquabacterium</taxon>
    </lineage>
</organism>
<evidence type="ECO:0000256" key="8">
    <source>
        <dbReference type="ARBA" id="ARBA00023170"/>
    </source>
</evidence>
<dbReference type="InterPro" id="IPR000531">
    <property type="entry name" value="Beta-barrel_TonB"/>
</dbReference>
<dbReference type="Gene3D" id="2.40.170.20">
    <property type="entry name" value="TonB-dependent receptor, beta-barrel domain"/>
    <property type="match status" value="1"/>
</dbReference>
<evidence type="ECO:0000256" key="2">
    <source>
        <dbReference type="ARBA" id="ARBA00009810"/>
    </source>
</evidence>
<evidence type="ECO:0000256" key="6">
    <source>
        <dbReference type="ARBA" id="ARBA00023077"/>
    </source>
</evidence>
<keyword evidence="16" id="KW-1185">Reference proteome</keyword>
<evidence type="ECO:0000256" key="5">
    <source>
        <dbReference type="ARBA" id="ARBA00022692"/>
    </source>
</evidence>
<evidence type="ECO:0000256" key="1">
    <source>
        <dbReference type="ARBA" id="ARBA00004571"/>
    </source>
</evidence>
<evidence type="ECO:0000256" key="12">
    <source>
        <dbReference type="SAM" id="SignalP"/>
    </source>
</evidence>
<keyword evidence="12" id="KW-0732">Signal</keyword>